<dbReference type="Proteomes" id="UP000738349">
    <property type="component" value="Unassembled WGS sequence"/>
</dbReference>
<dbReference type="EMBL" id="JAGMUV010000002">
    <property type="protein sequence ID" value="KAH7169921.1"/>
    <property type="molecule type" value="Genomic_DNA"/>
</dbReference>
<dbReference type="PROSITE" id="PS50048">
    <property type="entry name" value="ZN2_CY6_FUNGAL_2"/>
    <property type="match status" value="1"/>
</dbReference>
<keyword evidence="6" id="KW-0804">Transcription</keyword>
<name>A0A9P9FMA8_9HYPO</name>
<dbReference type="CDD" id="cd12148">
    <property type="entry name" value="fungal_TF_MHR"/>
    <property type="match status" value="1"/>
</dbReference>
<evidence type="ECO:0000259" key="8">
    <source>
        <dbReference type="PROSITE" id="PS50048"/>
    </source>
</evidence>
<dbReference type="InterPro" id="IPR036864">
    <property type="entry name" value="Zn2-C6_fun-type_DNA-bd_sf"/>
</dbReference>
<dbReference type="OrthoDB" id="5296287at2759"/>
<evidence type="ECO:0000256" key="5">
    <source>
        <dbReference type="ARBA" id="ARBA00023125"/>
    </source>
</evidence>
<evidence type="ECO:0000256" key="2">
    <source>
        <dbReference type="ARBA" id="ARBA00022723"/>
    </source>
</evidence>
<dbReference type="SMART" id="SM00066">
    <property type="entry name" value="GAL4"/>
    <property type="match status" value="1"/>
</dbReference>
<dbReference type="InterPro" id="IPR052202">
    <property type="entry name" value="Yeast_MetPath_Reg"/>
</dbReference>
<reference evidence="9" key="1">
    <citation type="journal article" date="2021" name="Nat. Commun.">
        <title>Genetic determinants of endophytism in the Arabidopsis root mycobiome.</title>
        <authorList>
            <person name="Mesny F."/>
            <person name="Miyauchi S."/>
            <person name="Thiergart T."/>
            <person name="Pickel B."/>
            <person name="Atanasova L."/>
            <person name="Karlsson M."/>
            <person name="Huettel B."/>
            <person name="Barry K.W."/>
            <person name="Haridas S."/>
            <person name="Chen C."/>
            <person name="Bauer D."/>
            <person name="Andreopoulos W."/>
            <person name="Pangilinan J."/>
            <person name="LaButti K."/>
            <person name="Riley R."/>
            <person name="Lipzen A."/>
            <person name="Clum A."/>
            <person name="Drula E."/>
            <person name="Henrissat B."/>
            <person name="Kohler A."/>
            <person name="Grigoriev I.V."/>
            <person name="Martin F.M."/>
            <person name="Hacquard S."/>
        </authorList>
    </citation>
    <scope>NUCLEOTIDE SEQUENCE</scope>
    <source>
        <strain evidence="9">MPI-CAGE-AT-0147</strain>
    </source>
</reference>
<keyword evidence="2" id="KW-0479">Metal-binding</keyword>
<keyword evidence="3" id="KW-0862">Zinc</keyword>
<evidence type="ECO:0000256" key="4">
    <source>
        <dbReference type="ARBA" id="ARBA00023015"/>
    </source>
</evidence>
<feature type="domain" description="Zn(2)-C6 fungal-type" evidence="8">
    <location>
        <begin position="10"/>
        <end position="40"/>
    </location>
</feature>
<dbReference type="GO" id="GO:0008270">
    <property type="term" value="F:zinc ion binding"/>
    <property type="evidence" value="ECO:0007669"/>
    <property type="project" value="InterPro"/>
</dbReference>
<dbReference type="Pfam" id="PF00172">
    <property type="entry name" value="Zn_clus"/>
    <property type="match status" value="1"/>
</dbReference>
<keyword evidence="10" id="KW-1185">Reference proteome</keyword>
<organism evidence="9 10">
    <name type="scientific">Dactylonectria macrodidyma</name>
    <dbReference type="NCBI Taxonomy" id="307937"/>
    <lineage>
        <taxon>Eukaryota</taxon>
        <taxon>Fungi</taxon>
        <taxon>Dikarya</taxon>
        <taxon>Ascomycota</taxon>
        <taxon>Pezizomycotina</taxon>
        <taxon>Sordariomycetes</taxon>
        <taxon>Hypocreomycetidae</taxon>
        <taxon>Hypocreales</taxon>
        <taxon>Nectriaceae</taxon>
        <taxon>Dactylonectria</taxon>
    </lineage>
</organism>
<dbReference type="InterPro" id="IPR001138">
    <property type="entry name" value="Zn2Cys6_DnaBD"/>
</dbReference>
<evidence type="ECO:0000256" key="3">
    <source>
        <dbReference type="ARBA" id="ARBA00022833"/>
    </source>
</evidence>
<dbReference type="PANTHER" id="PTHR47782">
    <property type="entry name" value="ZN(II)2CYS6 TRANSCRIPTION FACTOR (EUROFUNG)-RELATED"/>
    <property type="match status" value="1"/>
</dbReference>
<dbReference type="GO" id="GO:0006351">
    <property type="term" value="P:DNA-templated transcription"/>
    <property type="evidence" value="ECO:0007669"/>
    <property type="project" value="InterPro"/>
</dbReference>
<sequence length="705" mass="79684">MASHLPRLPACQLCAQKKTKCDNSRPKCSFCARSGIECVIVNPADNTRLSRELIDELEKREKLLASKIRALETESIITCDVPESFSPDGSQTLKSVNASPPAARGGAGLGFVARLFDDADWRKSHASLLRTLSNAPDAAAEASIAPCPLPSGPETQALFEKYLSWSHIQSPFLLRREVWELHQRLFMNATRPEDAAHHDLFRAFLICAIGSILPYSNGLHRQHPEGYYHAALQYLGPQCLTRGLDSAQDLLLVCRFGIYYYIGTSIWDVIRLCGRLCIELGLHLKTDDEVDLLQAQRKRRVFWQFYMIDRYSSTTLDRPFLIDDRDIEIGFPVDADDEELERASSSIRTLDQFCSTHNPGSRSETTIVFVSFRLRQISSRIHTEFSRLKREQRESSPTHLLVGHVHVVLNKLLQELEIWRRNAPTVAEPSCLYEMQEWYDLLHARERLYLVRRAIDLAPKMDGTPSRNILTILLKTALETIEQYYSLCKFRRFMTHTRSYFHMLFTAGLSVMYCISVSQNLTPADLRASSESLLHCQETLVNMSGHLSDARAYVAVFEALHHDISRKLRPQAESGQAESITRELHMDEASLASLPDMYRDTFLQATAGRRQQTTNLVNNPGLSSECLDFDGSLVNPSHVDDAAARYAMGDQLGDGGTNEYPSNGNGDLINWGFLTHDSLWNMESALGQFAYGDPITSGFWDGFEF</sequence>
<evidence type="ECO:0000313" key="10">
    <source>
        <dbReference type="Proteomes" id="UP000738349"/>
    </source>
</evidence>
<protein>
    <submittedName>
        <fullName evidence="9">Fungal-specific transcription factor domain-containing protein</fullName>
    </submittedName>
</protein>
<evidence type="ECO:0000256" key="6">
    <source>
        <dbReference type="ARBA" id="ARBA00023163"/>
    </source>
</evidence>
<dbReference type="GO" id="GO:0045944">
    <property type="term" value="P:positive regulation of transcription by RNA polymerase II"/>
    <property type="evidence" value="ECO:0007669"/>
    <property type="project" value="TreeGrafter"/>
</dbReference>
<dbReference type="InterPro" id="IPR007219">
    <property type="entry name" value="XnlR_reg_dom"/>
</dbReference>
<dbReference type="GO" id="GO:0000981">
    <property type="term" value="F:DNA-binding transcription factor activity, RNA polymerase II-specific"/>
    <property type="evidence" value="ECO:0007669"/>
    <property type="project" value="InterPro"/>
</dbReference>
<dbReference type="GO" id="GO:0043565">
    <property type="term" value="F:sequence-specific DNA binding"/>
    <property type="evidence" value="ECO:0007669"/>
    <property type="project" value="TreeGrafter"/>
</dbReference>
<dbReference type="SUPFAM" id="SSF57701">
    <property type="entry name" value="Zn2/Cys6 DNA-binding domain"/>
    <property type="match status" value="1"/>
</dbReference>
<gene>
    <name evidence="9" type="ORF">EDB81DRAFT_774082</name>
</gene>
<evidence type="ECO:0000313" key="9">
    <source>
        <dbReference type="EMBL" id="KAH7169921.1"/>
    </source>
</evidence>
<keyword evidence="5" id="KW-0238">DNA-binding</keyword>
<dbReference type="Gene3D" id="4.10.240.10">
    <property type="entry name" value="Zn(2)-C6 fungal-type DNA-binding domain"/>
    <property type="match status" value="1"/>
</dbReference>
<comment type="subcellular location">
    <subcellularLocation>
        <location evidence="1">Nucleus</location>
    </subcellularLocation>
</comment>
<dbReference type="AlphaFoldDB" id="A0A9P9FMA8"/>
<proteinExistence type="predicted"/>
<dbReference type="Pfam" id="PF04082">
    <property type="entry name" value="Fungal_trans"/>
    <property type="match status" value="1"/>
</dbReference>
<dbReference type="SMART" id="SM00906">
    <property type="entry name" value="Fungal_trans"/>
    <property type="match status" value="1"/>
</dbReference>
<dbReference type="CDD" id="cd00067">
    <property type="entry name" value="GAL4"/>
    <property type="match status" value="1"/>
</dbReference>
<dbReference type="GO" id="GO:0005634">
    <property type="term" value="C:nucleus"/>
    <property type="evidence" value="ECO:0007669"/>
    <property type="project" value="UniProtKB-SubCell"/>
</dbReference>
<dbReference type="PROSITE" id="PS00463">
    <property type="entry name" value="ZN2_CY6_FUNGAL_1"/>
    <property type="match status" value="1"/>
</dbReference>
<dbReference type="PANTHER" id="PTHR47782:SF12">
    <property type="entry name" value="ZN(II)2CYS6 TRANSCRIPTION FACTOR (EUROFUNG)"/>
    <property type="match status" value="1"/>
</dbReference>
<evidence type="ECO:0000256" key="7">
    <source>
        <dbReference type="ARBA" id="ARBA00023242"/>
    </source>
</evidence>
<keyword evidence="7" id="KW-0539">Nucleus</keyword>
<keyword evidence="4" id="KW-0805">Transcription regulation</keyword>
<accession>A0A9P9FMA8</accession>
<comment type="caution">
    <text evidence="9">The sequence shown here is derived from an EMBL/GenBank/DDBJ whole genome shotgun (WGS) entry which is preliminary data.</text>
</comment>
<evidence type="ECO:0000256" key="1">
    <source>
        <dbReference type="ARBA" id="ARBA00004123"/>
    </source>
</evidence>